<dbReference type="PRINTS" id="PR00080">
    <property type="entry name" value="SDRFAMILY"/>
</dbReference>
<dbReference type="Pfam" id="PF00106">
    <property type="entry name" value="adh_short"/>
    <property type="match status" value="1"/>
</dbReference>
<dbReference type="EMBL" id="AP024423">
    <property type="protein sequence ID" value="BCR92773.1"/>
    <property type="molecule type" value="Genomic_DNA"/>
</dbReference>
<organism evidence="4 5">
    <name type="scientific">Aspergillus chevalieri</name>
    <name type="common">Eurotium chevalieri</name>
    <dbReference type="NCBI Taxonomy" id="182096"/>
    <lineage>
        <taxon>Eukaryota</taxon>
        <taxon>Fungi</taxon>
        <taxon>Dikarya</taxon>
        <taxon>Ascomycota</taxon>
        <taxon>Pezizomycotina</taxon>
        <taxon>Eurotiomycetes</taxon>
        <taxon>Eurotiomycetidae</taxon>
        <taxon>Eurotiales</taxon>
        <taxon>Aspergillaceae</taxon>
        <taxon>Aspergillus</taxon>
        <taxon>Aspergillus subgen. Aspergillus</taxon>
    </lineage>
</organism>
<keyword evidence="2" id="KW-0560">Oxidoreductase</keyword>
<evidence type="ECO:0000256" key="1">
    <source>
        <dbReference type="ARBA" id="ARBA00006484"/>
    </source>
</evidence>
<dbReference type="Proteomes" id="UP000637239">
    <property type="component" value="Chromosome 8"/>
</dbReference>
<name>A0A7R7VXV2_ASPCH</name>
<dbReference type="SUPFAM" id="SSF51735">
    <property type="entry name" value="NAD(P)-binding Rossmann-fold domains"/>
    <property type="match status" value="1"/>
</dbReference>
<dbReference type="InterPro" id="IPR002347">
    <property type="entry name" value="SDR_fam"/>
</dbReference>
<dbReference type="PRINTS" id="PR00081">
    <property type="entry name" value="GDHRDH"/>
</dbReference>
<dbReference type="GO" id="GO:0016491">
    <property type="term" value="F:oxidoreductase activity"/>
    <property type="evidence" value="ECO:0007669"/>
    <property type="project" value="UniProtKB-KW"/>
</dbReference>
<keyword evidence="5" id="KW-1185">Reference proteome</keyword>
<dbReference type="PANTHER" id="PTHR43157:SF31">
    <property type="entry name" value="PHOSPHATIDYLINOSITOL-GLYCAN BIOSYNTHESIS CLASS F PROTEIN"/>
    <property type="match status" value="1"/>
</dbReference>
<proteinExistence type="inferred from homology"/>
<dbReference type="InterPro" id="IPR036291">
    <property type="entry name" value="NAD(P)-bd_dom_sf"/>
</dbReference>
<sequence>MSDFNFYTEGQSVIERWGQSIQGKTVAITGTSERGLGAATAIALSKFQPSHLLLLARNLPRVQSVLDSVKEISPQTQATFIPIELSDFDFVRKAATQILGLVDKIDILINNAGVMAIPSAKNNNGIERTLAINHLGHFLFTKMLMPAILDAGPGARIVNLSSGAYKMAPFDFGDWNFSDGKTYDPMAAYAQSKTANILFTVGLAKRAEKYGVQAFAVHPGFILGTSLVTHLPDIDFASMDALSRKKTGFPFEKPSPKSLEQGISTTLVAVLSPDLANQSGAYLQDCQVCETREYAHDGNLADQLWELSEELVGGEFQIGAT</sequence>
<dbReference type="GeneID" id="66987122"/>
<protein>
    <recommendedName>
        <fullName evidence="6">Short-chain dehydrogenase</fullName>
    </recommendedName>
</protein>
<dbReference type="PANTHER" id="PTHR43157">
    <property type="entry name" value="PHOSPHATIDYLINOSITOL-GLYCAN BIOSYNTHESIS CLASS F PROTEIN-RELATED"/>
    <property type="match status" value="1"/>
</dbReference>
<gene>
    <name evidence="4" type="ORF">ACHE_80673S</name>
</gene>
<evidence type="ECO:0000256" key="3">
    <source>
        <dbReference type="RuleBase" id="RU000363"/>
    </source>
</evidence>
<evidence type="ECO:0000313" key="4">
    <source>
        <dbReference type="EMBL" id="BCR92773.1"/>
    </source>
</evidence>
<reference evidence="4" key="2">
    <citation type="submission" date="2021-02" db="EMBL/GenBank/DDBJ databases">
        <title>Aspergillus chevalieri M1 genome sequence.</title>
        <authorList>
            <person name="Kadooka C."/>
            <person name="Mori K."/>
            <person name="Futagami T."/>
        </authorList>
    </citation>
    <scope>NUCLEOTIDE SEQUENCE</scope>
    <source>
        <strain evidence="4">M1</strain>
    </source>
</reference>
<evidence type="ECO:0000313" key="5">
    <source>
        <dbReference type="Proteomes" id="UP000637239"/>
    </source>
</evidence>
<reference evidence="4" key="1">
    <citation type="submission" date="2021-01" db="EMBL/GenBank/DDBJ databases">
        <authorList>
            <consortium name="Aspergillus chevalieri M1 genome sequencing consortium"/>
            <person name="Kazuki M."/>
            <person name="Futagami T."/>
        </authorList>
    </citation>
    <scope>NUCLEOTIDE SEQUENCE</scope>
    <source>
        <strain evidence="4">M1</strain>
    </source>
</reference>
<dbReference type="AlphaFoldDB" id="A0A7R7VXV2"/>
<comment type="similarity">
    <text evidence="1 3">Belongs to the short-chain dehydrogenases/reductases (SDR) family.</text>
</comment>
<dbReference type="Gene3D" id="3.40.50.720">
    <property type="entry name" value="NAD(P)-binding Rossmann-like Domain"/>
    <property type="match status" value="1"/>
</dbReference>
<evidence type="ECO:0008006" key="6">
    <source>
        <dbReference type="Google" id="ProtNLM"/>
    </source>
</evidence>
<accession>A0A7R7VXV2</accession>
<dbReference type="RefSeq" id="XP_043141286.1">
    <property type="nucleotide sequence ID" value="XM_043284069.1"/>
</dbReference>
<evidence type="ECO:0000256" key="2">
    <source>
        <dbReference type="ARBA" id="ARBA00023002"/>
    </source>
</evidence>
<dbReference type="KEGG" id="ache:ACHE_80673S"/>